<feature type="compositionally biased region" description="Polar residues" evidence="15">
    <location>
        <begin position="20"/>
        <end position="42"/>
    </location>
</feature>
<evidence type="ECO:0000256" key="2">
    <source>
        <dbReference type="ARBA" id="ARBA00004186"/>
    </source>
</evidence>
<keyword evidence="7" id="KW-0963">Cytoplasm</keyword>
<reference evidence="17" key="1">
    <citation type="journal article" date="2011" name="Proc. Natl. Acad. Sci. U.S.A.">
        <title>Obligate biotrophy features unraveled by the genomic analysis of rust fungi.</title>
        <authorList>
            <person name="Duplessis S."/>
            <person name="Cuomo C.A."/>
            <person name="Lin Y.-C."/>
            <person name="Aerts A."/>
            <person name="Tisserant E."/>
            <person name="Veneault-Fourrey C."/>
            <person name="Joly D.L."/>
            <person name="Hacquard S."/>
            <person name="Amselem J."/>
            <person name="Cantarel B.L."/>
            <person name="Chiu R."/>
            <person name="Coutinho P.M."/>
            <person name="Feau N."/>
            <person name="Field M."/>
            <person name="Frey P."/>
            <person name="Gelhaye E."/>
            <person name="Goldberg J."/>
            <person name="Grabherr M.G."/>
            <person name="Kodira C.D."/>
            <person name="Kohler A."/>
            <person name="Kuees U."/>
            <person name="Lindquist E.A."/>
            <person name="Lucas S.M."/>
            <person name="Mago R."/>
            <person name="Mauceli E."/>
            <person name="Morin E."/>
            <person name="Murat C."/>
            <person name="Pangilinan J.L."/>
            <person name="Park R."/>
            <person name="Pearson M."/>
            <person name="Quesneville H."/>
            <person name="Rouhier N."/>
            <person name="Sakthikumar S."/>
            <person name="Salamov A.A."/>
            <person name="Schmutz J."/>
            <person name="Selles B."/>
            <person name="Shapiro H."/>
            <person name="Tanguay P."/>
            <person name="Tuskan G.A."/>
            <person name="Henrissat B."/>
            <person name="Van de Peer Y."/>
            <person name="Rouze P."/>
            <person name="Ellis J.G."/>
            <person name="Dodds P.N."/>
            <person name="Schein J.E."/>
            <person name="Zhong S."/>
            <person name="Hamelin R.C."/>
            <person name="Grigoriev I.V."/>
            <person name="Szabo L.J."/>
            <person name="Martin F."/>
        </authorList>
    </citation>
    <scope>NUCLEOTIDE SEQUENCE [LARGE SCALE GENOMIC DNA]</scope>
    <source>
        <strain evidence="17">98AG31 / pathotype 3-4-7</strain>
    </source>
</reference>
<comment type="similarity">
    <text evidence="4">Belongs to the DASH complex DAM1 family.</text>
</comment>
<feature type="compositionally biased region" description="Polar residues" evidence="15">
    <location>
        <begin position="206"/>
        <end position="219"/>
    </location>
</feature>
<dbReference type="PANTHER" id="PTHR28113">
    <property type="entry name" value="DASH COMPLEX SUBUNIT DAM1"/>
    <property type="match status" value="1"/>
</dbReference>
<dbReference type="GeneID" id="18921947"/>
<dbReference type="eggNOG" id="ENOG502S08R">
    <property type="taxonomic scope" value="Eukaryota"/>
</dbReference>
<evidence type="ECO:0000256" key="14">
    <source>
        <dbReference type="ARBA" id="ARBA00030453"/>
    </source>
</evidence>
<keyword evidence="13" id="KW-0137">Centromere</keyword>
<dbReference type="GO" id="GO:1990758">
    <property type="term" value="P:mitotic sister chromatid biorientation"/>
    <property type="evidence" value="ECO:0007669"/>
    <property type="project" value="TreeGrafter"/>
</dbReference>
<protein>
    <recommendedName>
        <fullName evidence="5">DASH complex subunit DAM1</fullName>
    </recommendedName>
    <alternativeName>
        <fullName evidence="14">Outer kinetochore protein DAM1</fullName>
    </alternativeName>
</protein>
<evidence type="ECO:0000256" key="15">
    <source>
        <dbReference type="SAM" id="MobiDB-lite"/>
    </source>
</evidence>
<dbReference type="GO" id="GO:0042729">
    <property type="term" value="C:DASH complex"/>
    <property type="evidence" value="ECO:0007669"/>
    <property type="project" value="InterPro"/>
</dbReference>
<evidence type="ECO:0000256" key="10">
    <source>
        <dbReference type="ARBA" id="ARBA00022838"/>
    </source>
</evidence>
<proteinExistence type="inferred from homology"/>
<evidence type="ECO:0000256" key="13">
    <source>
        <dbReference type="ARBA" id="ARBA00023328"/>
    </source>
</evidence>
<evidence type="ECO:0000256" key="9">
    <source>
        <dbReference type="ARBA" id="ARBA00022829"/>
    </source>
</evidence>
<accession>F4RB82</accession>
<dbReference type="Pfam" id="PF08653">
    <property type="entry name" value="DASH_Dam1"/>
    <property type="match status" value="1"/>
</dbReference>
<evidence type="ECO:0000256" key="7">
    <source>
        <dbReference type="ARBA" id="ARBA00022490"/>
    </source>
</evidence>
<dbReference type="InParanoid" id="F4RB82"/>
<keyword evidence="6" id="KW-0158">Chromosome</keyword>
<feature type="compositionally biased region" description="Low complexity" evidence="15">
    <location>
        <begin position="183"/>
        <end position="205"/>
    </location>
</feature>
<dbReference type="RefSeq" id="XP_007406336.1">
    <property type="nucleotide sequence ID" value="XM_007406274.1"/>
</dbReference>
<keyword evidence="11" id="KW-0206">Cytoskeleton</keyword>
<evidence type="ECO:0000256" key="1">
    <source>
        <dbReference type="ARBA" id="ARBA00004123"/>
    </source>
</evidence>
<feature type="region of interest" description="Disordered" evidence="15">
    <location>
        <begin position="142"/>
        <end position="220"/>
    </location>
</feature>
<dbReference type="GO" id="GO:0044732">
    <property type="term" value="C:mitotic spindle pole body"/>
    <property type="evidence" value="ECO:0007669"/>
    <property type="project" value="TreeGrafter"/>
</dbReference>
<evidence type="ECO:0000256" key="11">
    <source>
        <dbReference type="ARBA" id="ARBA00023212"/>
    </source>
</evidence>
<keyword evidence="17" id="KW-1185">Reference proteome</keyword>
<dbReference type="PANTHER" id="PTHR28113:SF1">
    <property type="entry name" value="DASH COMPLEX SUBUNIT DAM1"/>
    <property type="match status" value="1"/>
</dbReference>
<evidence type="ECO:0000256" key="4">
    <source>
        <dbReference type="ARBA" id="ARBA00010073"/>
    </source>
</evidence>
<dbReference type="STRING" id="747676.F4RB82"/>
<dbReference type="AlphaFoldDB" id="F4RB82"/>
<name>F4RB82_MELLP</name>
<feature type="region of interest" description="Disordered" evidence="15">
    <location>
        <begin position="1"/>
        <end position="51"/>
    </location>
</feature>
<keyword evidence="9" id="KW-0159">Chromosome partition</keyword>
<comment type="subcellular location">
    <subcellularLocation>
        <location evidence="3">Chromosome</location>
        <location evidence="3">Centromere</location>
        <location evidence="3">Kinetochore</location>
    </subcellularLocation>
    <subcellularLocation>
        <location evidence="2">Cytoplasm</location>
        <location evidence="2">Cytoskeleton</location>
        <location evidence="2">Spindle</location>
    </subcellularLocation>
    <subcellularLocation>
        <location evidence="1">Nucleus</location>
    </subcellularLocation>
</comment>
<evidence type="ECO:0000256" key="3">
    <source>
        <dbReference type="ARBA" id="ARBA00004629"/>
    </source>
</evidence>
<evidence type="ECO:0000256" key="12">
    <source>
        <dbReference type="ARBA" id="ARBA00023242"/>
    </source>
</evidence>
<dbReference type="OrthoDB" id="5586015at2759"/>
<dbReference type="GO" id="GO:1990537">
    <property type="term" value="C:mitotic spindle polar microtubule"/>
    <property type="evidence" value="ECO:0007669"/>
    <property type="project" value="TreeGrafter"/>
</dbReference>
<keyword evidence="8" id="KW-0493">Microtubule</keyword>
<evidence type="ECO:0000256" key="8">
    <source>
        <dbReference type="ARBA" id="ARBA00022701"/>
    </source>
</evidence>
<dbReference type="InterPro" id="IPR013962">
    <property type="entry name" value="DASH_Dam1"/>
</dbReference>
<sequence length="304" mass="34339">MSAPDTRLKAPKTPLKRISRNSLRAQALSTSQANQPNPNLRSSEPPESFKDPLKSISPLFSDLSDSIQDLHTNLIRLDQVCENLNGFNQSFSSYLYGLRMIYYTTDFDEAPDEIGFKEFKKRKVEIEEMRLKLKLVEDEKKMSNSLDHHRFDQDVSGYEQADQSSTSGIAQNRDYSKPHQPVQSTSHQASGSGSGSRGPSQQPKSFKSQTKAQQKQLLRSTEPIMKTLPIKFREQQPSRSEMEKVICLLFLNPNGLSLKQVVKLDPTLALHRARECVTALVAAKQASKSNEDVSFFWMKILSVS</sequence>
<dbReference type="Proteomes" id="UP000001072">
    <property type="component" value="Unassembled WGS sequence"/>
</dbReference>
<evidence type="ECO:0000256" key="5">
    <source>
        <dbReference type="ARBA" id="ARBA00020497"/>
    </source>
</evidence>
<keyword evidence="12" id="KW-0539">Nucleus</keyword>
<evidence type="ECO:0000313" key="17">
    <source>
        <dbReference type="Proteomes" id="UP000001072"/>
    </source>
</evidence>
<feature type="compositionally biased region" description="Polar residues" evidence="15">
    <location>
        <begin position="161"/>
        <end position="170"/>
    </location>
</feature>
<feature type="compositionally biased region" description="Basic and acidic residues" evidence="15">
    <location>
        <begin position="142"/>
        <end position="153"/>
    </location>
</feature>
<dbReference type="HOGENOM" id="CLU_066250_0_0_1"/>
<evidence type="ECO:0000313" key="16">
    <source>
        <dbReference type="EMBL" id="EGG10035.1"/>
    </source>
</evidence>
<keyword evidence="10" id="KW-0995">Kinetochore</keyword>
<gene>
    <name evidence="16" type="ORF">MELLADRAFT_103364</name>
</gene>
<organism evidence="17">
    <name type="scientific">Melampsora larici-populina (strain 98AG31 / pathotype 3-4-7)</name>
    <name type="common">Poplar leaf rust fungus</name>
    <dbReference type="NCBI Taxonomy" id="747676"/>
    <lineage>
        <taxon>Eukaryota</taxon>
        <taxon>Fungi</taxon>
        <taxon>Dikarya</taxon>
        <taxon>Basidiomycota</taxon>
        <taxon>Pucciniomycotina</taxon>
        <taxon>Pucciniomycetes</taxon>
        <taxon>Pucciniales</taxon>
        <taxon>Melampsoraceae</taxon>
        <taxon>Melampsora</taxon>
    </lineage>
</organism>
<dbReference type="KEGG" id="mlr:MELLADRAFT_103364"/>
<dbReference type="VEuPathDB" id="FungiDB:MELLADRAFT_103364"/>
<dbReference type="EMBL" id="GL883095">
    <property type="protein sequence ID" value="EGG10035.1"/>
    <property type="molecule type" value="Genomic_DNA"/>
</dbReference>
<evidence type="ECO:0000256" key="6">
    <source>
        <dbReference type="ARBA" id="ARBA00022454"/>
    </source>
</evidence>